<dbReference type="InParanoid" id="G9N3Y1"/>
<gene>
    <name evidence="2" type="ORF">TRIVIDRAFT_47246</name>
</gene>
<dbReference type="RefSeq" id="XP_013952512.1">
    <property type="nucleotide sequence ID" value="XM_014097037.1"/>
</dbReference>
<evidence type="ECO:0000313" key="3">
    <source>
        <dbReference type="Proteomes" id="UP000007115"/>
    </source>
</evidence>
<dbReference type="Pfam" id="PF20150">
    <property type="entry name" value="2EXR"/>
    <property type="match status" value="1"/>
</dbReference>
<evidence type="ECO:0000313" key="2">
    <source>
        <dbReference type="EMBL" id="EHK18310.1"/>
    </source>
</evidence>
<dbReference type="Proteomes" id="UP000007115">
    <property type="component" value="Unassembled WGS sequence"/>
</dbReference>
<dbReference type="GeneID" id="25794629"/>
<dbReference type="EMBL" id="ABDF02000086">
    <property type="protein sequence ID" value="EHK18310.1"/>
    <property type="molecule type" value="Genomic_DNA"/>
</dbReference>
<accession>G9N3Y1</accession>
<dbReference type="OMA" id="SKERWRF"/>
<keyword evidence="3" id="KW-1185">Reference proteome</keyword>
<dbReference type="PANTHER" id="PTHR35910">
    <property type="entry name" value="2EXR DOMAIN-CONTAINING PROTEIN"/>
    <property type="match status" value="1"/>
</dbReference>
<sequence length="366" mass="42555">MQSRVRQFMDLPLELRLMVWKFALRPLDPARPGAHFFSVVNTGEDGDKAARISVRCKGRNRYCSRYHLAAPKLDSEEGSPSWTRKNPSAYIWDFGLWSACRESRHVIKAHYEKIICTKKFRNDSTITLSFANTSISLSFRHSKERWRFFFHPDQDLVCLQAFDPSTIYWWEDRACGRVCITNTAAKLFNTINYFDRPSLLRLGNVAIAYDPSWNDIEKERDKYSFRGLYEEQSARGFFIRTLALIELNAQVHFKSPTFWLIDYNINRIRFPKNTRKGRKVFYGNGQTFAEVDKSSSRRSFSSGEYSSALEFLDNLDILLGGDNPSHSMIHESGRASCYICSNPFHGTRPYQIHRHVRVLMCEKGST</sequence>
<reference evidence="2 3" key="1">
    <citation type="journal article" date="2011" name="Genome Biol.">
        <title>Comparative genome sequence analysis underscores mycoparasitism as the ancestral life style of Trichoderma.</title>
        <authorList>
            <person name="Kubicek C.P."/>
            <person name="Herrera-Estrella A."/>
            <person name="Seidl-Seiboth V."/>
            <person name="Martinez D.A."/>
            <person name="Druzhinina I.S."/>
            <person name="Thon M."/>
            <person name="Zeilinger S."/>
            <person name="Casas-Flores S."/>
            <person name="Horwitz B.A."/>
            <person name="Mukherjee P.K."/>
            <person name="Mukherjee M."/>
            <person name="Kredics L."/>
            <person name="Alcaraz L.D."/>
            <person name="Aerts A."/>
            <person name="Antal Z."/>
            <person name="Atanasova L."/>
            <person name="Cervantes-Badillo M.G."/>
            <person name="Challacombe J."/>
            <person name="Chertkov O."/>
            <person name="McCluskey K."/>
            <person name="Coulpier F."/>
            <person name="Deshpande N."/>
            <person name="von Doehren H."/>
            <person name="Ebbole D.J."/>
            <person name="Esquivel-Naranjo E.U."/>
            <person name="Fekete E."/>
            <person name="Flipphi M."/>
            <person name="Glaser F."/>
            <person name="Gomez-Rodriguez E.Y."/>
            <person name="Gruber S."/>
            <person name="Han C."/>
            <person name="Henrissat B."/>
            <person name="Hermosa R."/>
            <person name="Hernandez-Onate M."/>
            <person name="Karaffa L."/>
            <person name="Kosti I."/>
            <person name="Le Crom S."/>
            <person name="Lindquist E."/>
            <person name="Lucas S."/>
            <person name="Luebeck M."/>
            <person name="Luebeck P.S."/>
            <person name="Margeot A."/>
            <person name="Metz B."/>
            <person name="Misra M."/>
            <person name="Nevalainen H."/>
            <person name="Omann M."/>
            <person name="Packer N."/>
            <person name="Perrone G."/>
            <person name="Uresti-Rivera E.E."/>
            <person name="Salamov A."/>
            <person name="Schmoll M."/>
            <person name="Seiboth B."/>
            <person name="Shapiro H."/>
            <person name="Sukno S."/>
            <person name="Tamayo-Ramos J.A."/>
            <person name="Tisch D."/>
            <person name="Wiest A."/>
            <person name="Wilkinson H.H."/>
            <person name="Zhang M."/>
            <person name="Coutinho P.M."/>
            <person name="Kenerley C.M."/>
            <person name="Monte E."/>
            <person name="Baker S.E."/>
            <person name="Grigoriev I.V."/>
        </authorList>
    </citation>
    <scope>NUCLEOTIDE SEQUENCE [LARGE SCALE GENOMIC DNA]</scope>
    <source>
        <strain evidence="3">Gv29-8 / FGSC 10586</strain>
    </source>
</reference>
<protein>
    <recommendedName>
        <fullName evidence="1">2EXR domain-containing protein</fullName>
    </recommendedName>
</protein>
<proteinExistence type="predicted"/>
<dbReference type="InterPro" id="IPR045518">
    <property type="entry name" value="2EXR"/>
</dbReference>
<feature type="domain" description="2EXR" evidence="1">
    <location>
        <begin position="7"/>
        <end position="143"/>
    </location>
</feature>
<dbReference type="OrthoDB" id="3596450at2759"/>
<dbReference type="eggNOG" id="ENOG502QZKU">
    <property type="taxonomic scope" value="Eukaryota"/>
</dbReference>
<organism evidence="2 3">
    <name type="scientific">Hypocrea virens (strain Gv29-8 / FGSC 10586)</name>
    <name type="common">Gliocladium virens</name>
    <name type="synonym">Trichoderma virens</name>
    <dbReference type="NCBI Taxonomy" id="413071"/>
    <lineage>
        <taxon>Eukaryota</taxon>
        <taxon>Fungi</taxon>
        <taxon>Dikarya</taxon>
        <taxon>Ascomycota</taxon>
        <taxon>Pezizomycotina</taxon>
        <taxon>Sordariomycetes</taxon>
        <taxon>Hypocreomycetidae</taxon>
        <taxon>Hypocreales</taxon>
        <taxon>Hypocreaceae</taxon>
        <taxon>Trichoderma</taxon>
    </lineage>
</organism>
<comment type="caution">
    <text evidence="2">The sequence shown here is derived from an EMBL/GenBank/DDBJ whole genome shotgun (WGS) entry which is preliminary data.</text>
</comment>
<dbReference type="PANTHER" id="PTHR35910:SF6">
    <property type="entry name" value="2EXR DOMAIN-CONTAINING PROTEIN"/>
    <property type="match status" value="1"/>
</dbReference>
<dbReference type="AlphaFoldDB" id="G9N3Y1"/>
<dbReference type="HOGENOM" id="CLU_065839_0_0_1"/>
<name>G9N3Y1_HYPVG</name>
<dbReference type="VEuPathDB" id="FungiDB:TRIVIDRAFT_47246"/>
<evidence type="ECO:0000259" key="1">
    <source>
        <dbReference type="Pfam" id="PF20150"/>
    </source>
</evidence>